<dbReference type="InterPro" id="IPR045518">
    <property type="entry name" value="2EXR"/>
</dbReference>
<feature type="domain" description="2EXR" evidence="1">
    <location>
        <begin position="13"/>
        <end position="80"/>
    </location>
</feature>
<evidence type="ECO:0000313" key="2">
    <source>
        <dbReference type="EMBL" id="CEL03064.1"/>
    </source>
</evidence>
<name>A0A0U5FY23_ASPCI</name>
<dbReference type="AlphaFoldDB" id="A0A0U5FY23"/>
<accession>A0A0U5FY23</accession>
<reference evidence="3" key="1">
    <citation type="journal article" date="2016" name="Genome Announc.">
        <title>Draft genome sequences of fungus Aspergillus calidoustus.</title>
        <authorList>
            <person name="Horn F."/>
            <person name="Linde J."/>
            <person name="Mattern D.J."/>
            <person name="Walther G."/>
            <person name="Guthke R."/>
            <person name="Scherlach K."/>
            <person name="Martin K."/>
            <person name="Brakhage A.A."/>
            <person name="Petzke L."/>
            <person name="Valiante V."/>
        </authorList>
    </citation>
    <scope>NUCLEOTIDE SEQUENCE [LARGE SCALE GENOMIC DNA]</scope>
    <source>
        <strain evidence="3">SF006504</strain>
    </source>
</reference>
<keyword evidence="3" id="KW-1185">Reference proteome</keyword>
<organism evidence="2 3">
    <name type="scientific">Aspergillus calidoustus</name>
    <dbReference type="NCBI Taxonomy" id="454130"/>
    <lineage>
        <taxon>Eukaryota</taxon>
        <taxon>Fungi</taxon>
        <taxon>Dikarya</taxon>
        <taxon>Ascomycota</taxon>
        <taxon>Pezizomycotina</taxon>
        <taxon>Eurotiomycetes</taxon>
        <taxon>Eurotiomycetidae</taxon>
        <taxon>Eurotiales</taxon>
        <taxon>Aspergillaceae</taxon>
        <taxon>Aspergillus</taxon>
        <taxon>Aspergillus subgen. Nidulantes</taxon>
    </lineage>
</organism>
<evidence type="ECO:0000313" key="3">
    <source>
        <dbReference type="Proteomes" id="UP000054771"/>
    </source>
</evidence>
<sequence length="175" mass="19811">MEDPPTATRPFKFPSCPRLPAEIRPRIWETNLDASPSEPILATVALSDVPQPPILCTSPLLAVNHEARCAALSWAPTHRQRHKHEQHQQYDLREGYGYQYGHELKKKLRIKQFKMEEFQLERHPGSFFRPASAEVDVHFCPPCSQTCSSGMFVVGSLMHSTYGNAERYNGHSIGG</sequence>
<proteinExistence type="predicted"/>
<dbReference type="OrthoDB" id="3546385at2759"/>
<dbReference type="EMBL" id="CDMC01000003">
    <property type="protein sequence ID" value="CEL03064.1"/>
    <property type="molecule type" value="Genomic_DNA"/>
</dbReference>
<dbReference type="Proteomes" id="UP000054771">
    <property type="component" value="Unassembled WGS sequence"/>
</dbReference>
<dbReference type="Pfam" id="PF20150">
    <property type="entry name" value="2EXR"/>
    <property type="match status" value="1"/>
</dbReference>
<gene>
    <name evidence="2" type="ORF">ASPCAL04222</name>
</gene>
<evidence type="ECO:0000259" key="1">
    <source>
        <dbReference type="Pfam" id="PF20150"/>
    </source>
</evidence>
<protein>
    <recommendedName>
        <fullName evidence="1">2EXR domain-containing protein</fullName>
    </recommendedName>
</protein>